<dbReference type="InterPro" id="IPR006127">
    <property type="entry name" value="ZnuA-like"/>
</dbReference>
<organism evidence="1 2">
    <name type="scientific">Methylobacterium iners</name>
    <dbReference type="NCBI Taxonomy" id="418707"/>
    <lineage>
        <taxon>Bacteria</taxon>
        <taxon>Pseudomonadati</taxon>
        <taxon>Pseudomonadota</taxon>
        <taxon>Alphaproteobacteria</taxon>
        <taxon>Hyphomicrobiales</taxon>
        <taxon>Methylobacteriaceae</taxon>
        <taxon>Methylobacterium</taxon>
    </lineage>
</organism>
<dbReference type="Pfam" id="PF01297">
    <property type="entry name" value="ZnuA"/>
    <property type="match status" value="1"/>
</dbReference>
<accession>A0ABQ4RTQ4</accession>
<dbReference type="EMBL" id="BPQP01000012">
    <property type="protein sequence ID" value="GJD93592.1"/>
    <property type="molecule type" value="Genomic_DNA"/>
</dbReference>
<dbReference type="PRINTS" id="PR00691">
    <property type="entry name" value="ADHESINB"/>
</dbReference>
<gene>
    <name evidence="1" type="ORF">OCOJLMKI_0788</name>
</gene>
<keyword evidence="2" id="KW-1185">Reference proteome</keyword>
<dbReference type="PANTHER" id="PTHR42953">
    <property type="entry name" value="HIGH-AFFINITY ZINC UPTAKE SYSTEM PROTEIN ZNUA-RELATED"/>
    <property type="match status" value="1"/>
</dbReference>
<reference evidence="1" key="1">
    <citation type="journal article" date="2021" name="Front. Microbiol.">
        <title>Comprehensive Comparative Genomics and Phenotyping of Methylobacterium Species.</title>
        <authorList>
            <person name="Alessa O."/>
            <person name="Ogura Y."/>
            <person name="Fujitani Y."/>
            <person name="Takami H."/>
            <person name="Hayashi T."/>
            <person name="Sahin N."/>
            <person name="Tani A."/>
        </authorList>
    </citation>
    <scope>NUCLEOTIDE SEQUENCE</scope>
    <source>
        <strain evidence="1">DSM 19015</strain>
    </source>
</reference>
<evidence type="ECO:0000313" key="1">
    <source>
        <dbReference type="EMBL" id="GJD93592.1"/>
    </source>
</evidence>
<dbReference type="Gene3D" id="3.40.50.1980">
    <property type="entry name" value="Nitrogenase molybdenum iron protein domain"/>
    <property type="match status" value="2"/>
</dbReference>
<dbReference type="InterPro" id="IPR050492">
    <property type="entry name" value="Bact_metal-bind_prot9"/>
</dbReference>
<dbReference type="RefSeq" id="WP_238242796.1">
    <property type="nucleotide sequence ID" value="NZ_BPQP01000012.1"/>
</dbReference>
<protein>
    <recommendedName>
        <fullName evidence="3">Zinc ABC transporter substrate-binding protein</fullName>
    </recommendedName>
</protein>
<name>A0ABQ4RTQ4_9HYPH</name>
<evidence type="ECO:0000313" key="2">
    <source>
        <dbReference type="Proteomes" id="UP001055125"/>
    </source>
</evidence>
<dbReference type="SUPFAM" id="SSF53807">
    <property type="entry name" value="Helical backbone' metal receptor"/>
    <property type="match status" value="1"/>
</dbReference>
<reference evidence="1" key="2">
    <citation type="submission" date="2021-08" db="EMBL/GenBank/DDBJ databases">
        <authorList>
            <person name="Tani A."/>
            <person name="Ola A."/>
            <person name="Ogura Y."/>
            <person name="Katsura K."/>
            <person name="Hayashi T."/>
        </authorList>
    </citation>
    <scope>NUCLEOTIDE SEQUENCE</scope>
    <source>
        <strain evidence="1">DSM 19015</strain>
    </source>
</reference>
<comment type="caution">
    <text evidence="1">The sequence shown here is derived from an EMBL/GenBank/DDBJ whole genome shotgun (WGS) entry which is preliminary data.</text>
</comment>
<proteinExistence type="predicted"/>
<evidence type="ECO:0008006" key="3">
    <source>
        <dbReference type="Google" id="ProtNLM"/>
    </source>
</evidence>
<dbReference type="PANTHER" id="PTHR42953:SF2">
    <property type="entry name" value="ADHESION PROTEIN"/>
    <property type="match status" value="1"/>
</dbReference>
<dbReference type="InterPro" id="IPR006129">
    <property type="entry name" value="AdhesinB"/>
</dbReference>
<dbReference type="Proteomes" id="UP001055125">
    <property type="component" value="Unassembled WGS sequence"/>
</dbReference>
<sequence length="314" mass="33918">MACLAGWAQRCAAILAALVLTLAGLPLVEEARAEVLVVVTTPDLKSITEAVSGGAVRVESLVQPGADAEAFVLRPSHVALIRDAALVVRIGLGYDEWLDKLLRQTGDARPVREGRILDLSTDIALLEVQSRSIEARSGHAHGAANPHYWLDPENAEAMSARIAEAVGRVVPEMKNTITAAQVRFSTDLTRRLKGWVATLSPFQGAAIVAYHNSWPYFARRFRLNIVDLIEPKEGVAPSPARLASLAGRMRASRARAILHEPFEPLEPSRYLAERTGARVVVLASSVGSVPEATDYLALFDVNVDRLAKALAEAQ</sequence>